<reference evidence="2 3" key="1">
    <citation type="journal article" date="2010" name="J. Bacteriol.">
        <title>Complete genome sequence of "Candidatus Puniceispirillum marinum" IMCC1322, a representative of the SAR116 clade in the Alphaproteobacteria.</title>
        <authorList>
            <person name="Oh H.M."/>
            <person name="Kwon K.K."/>
            <person name="Kang I."/>
            <person name="Kang S.G."/>
            <person name="Lee J.H."/>
            <person name="Kim S.J."/>
            <person name="Cho J.C."/>
        </authorList>
    </citation>
    <scope>NUCLEOTIDE SEQUENCE [LARGE SCALE GENOMIC DNA]</scope>
    <source>
        <strain evidence="2 3">IMCC1322</strain>
    </source>
</reference>
<dbReference type="SMART" id="SM00386">
    <property type="entry name" value="HAT"/>
    <property type="match status" value="1"/>
</dbReference>
<dbReference type="EC" id="2.4.1.41" evidence="2"/>
<feature type="repeat" description="TPR" evidence="1">
    <location>
        <begin position="330"/>
        <end position="363"/>
    </location>
</feature>
<dbReference type="InterPro" id="IPR027417">
    <property type="entry name" value="P-loop_NTPase"/>
</dbReference>
<dbReference type="Pfam" id="PF13469">
    <property type="entry name" value="Sulfotransfer_3"/>
    <property type="match status" value="1"/>
</dbReference>
<dbReference type="SUPFAM" id="SSF48452">
    <property type="entry name" value="TPR-like"/>
    <property type="match status" value="3"/>
</dbReference>
<sequence length="768" mass="85957">MELTIQQALQHGVAAHNQGNLQKAERIYQAILQSQPKHPDANHNLGLIAIAMGKSETALQLFQKALDVNPKVEQFWLSYVDALIKNNQIKDAKRAIKKAKKIGFDSQKLEALSLSPKLPVAGKTPPQAQLDSLLKCYQAGQYGDAEKQALSLTKTFPRHQFGWKVLGAILGQTNRNAEALTAIQMTVTLSPKDAEAHCNLGVILQKLVRLDEAEASYKQAIALQPDYAEAHGNLAATLQECGRLSEAEASYKQAIALQPDYAKAHFNLASTLHDLGRLDEAEVSYMQVIALIPTFTDAHINLGITRQSLAKLDAAEANFKHAIVLQPDYAKAHFNLASTLHDLGRLDEAEASYEQAIALQPDYAKAHFNLAGTRRELGRLDEAEASYNDAIALQPGYVAAHANLGLMLQELGRLDVAEARYNDAIALQPGYAKAYHYLTTMKKFLTKDDQYSKLQELYRDEKMPEEQRCHINFALAKASEDLEDFEQAFTHYCEGNALRKKFLNYNISQDVELFSQLQSSYPKIEKNALDIGNLAHQPTPVFIVGMPRSGTTLVEQIISSHSNVTGAGELSFVAQYGGFIARGATSISTDAIHKFREQYLSKLQNLSNGNLMVTDKMPQNFRYIGLLAAAFPEAKIVHVKRNPAAVCWANYKQYFKSNGLGYCYDLGDVVRYHKLYESLMAFWDTALGKRIYTLDYERLTVNQTDETHKLITYLDLDWDEKCLSPQNNRRRVTTASNVQVRDKVYQGSSQQWKHYKPFLKGLFDGLDD</sequence>
<protein>
    <submittedName>
        <fullName evidence="2">TPR repeat protein</fullName>
        <ecNumber evidence="2">2.4.1.41</ecNumber>
    </submittedName>
</protein>
<feature type="repeat" description="TPR" evidence="1">
    <location>
        <begin position="228"/>
        <end position="261"/>
    </location>
</feature>
<feature type="repeat" description="TPR" evidence="1">
    <location>
        <begin position="39"/>
        <end position="72"/>
    </location>
</feature>
<gene>
    <name evidence="2" type="ordered locus">SAR116_1306</name>
</gene>
<dbReference type="InterPro" id="IPR052943">
    <property type="entry name" value="TMTC_O-mannosyl-trnsfr"/>
</dbReference>
<name>D5BTF2_PUNMI</name>
<keyword evidence="2" id="KW-0808">Transferase</keyword>
<dbReference type="STRING" id="488538.SAR116_1306"/>
<dbReference type="Pfam" id="PF13414">
    <property type="entry name" value="TPR_11"/>
    <property type="match status" value="1"/>
</dbReference>
<evidence type="ECO:0000313" key="3">
    <source>
        <dbReference type="Proteomes" id="UP000007460"/>
    </source>
</evidence>
<dbReference type="KEGG" id="apb:SAR116_1306"/>
<dbReference type="OrthoDB" id="9800698at2"/>
<keyword evidence="3" id="KW-1185">Reference proteome</keyword>
<accession>D5BTF2</accession>
<keyword evidence="2" id="KW-0328">Glycosyltransferase</keyword>
<dbReference type="Gene3D" id="3.40.50.300">
    <property type="entry name" value="P-loop containing nucleotide triphosphate hydrolases"/>
    <property type="match status" value="1"/>
</dbReference>
<dbReference type="InterPro" id="IPR011990">
    <property type="entry name" value="TPR-like_helical_dom_sf"/>
</dbReference>
<dbReference type="InterPro" id="IPR019734">
    <property type="entry name" value="TPR_rpt"/>
</dbReference>
<dbReference type="SMART" id="SM00028">
    <property type="entry name" value="TPR"/>
    <property type="match status" value="11"/>
</dbReference>
<dbReference type="InterPro" id="IPR003107">
    <property type="entry name" value="HAT"/>
</dbReference>
<dbReference type="HOGENOM" id="CLU_017034_0_0_5"/>
<dbReference type="Proteomes" id="UP000007460">
    <property type="component" value="Chromosome"/>
</dbReference>
<dbReference type="PANTHER" id="PTHR44809">
    <property type="match status" value="1"/>
</dbReference>
<dbReference type="AlphaFoldDB" id="D5BTF2"/>
<dbReference type="PROSITE" id="PS50005">
    <property type="entry name" value="TPR"/>
    <property type="match status" value="8"/>
</dbReference>
<evidence type="ECO:0000313" key="2">
    <source>
        <dbReference type="EMBL" id="ADE39549.1"/>
    </source>
</evidence>
<dbReference type="Pfam" id="PF00515">
    <property type="entry name" value="TPR_1"/>
    <property type="match status" value="1"/>
</dbReference>
<feature type="repeat" description="TPR" evidence="1">
    <location>
        <begin position="262"/>
        <end position="295"/>
    </location>
</feature>
<dbReference type="RefSeq" id="WP_013046176.1">
    <property type="nucleotide sequence ID" value="NC_014010.1"/>
</dbReference>
<proteinExistence type="predicted"/>
<evidence type="ECO:0000256" key="1">
    <source>
        <dbReference type="PROSITE-ProRule" id="PRU00339"/>
    </source>
</evidence>
<dbReference type="GO" id="GO:0006396">
    <property type="term" value="P:RNA processing"/>
    <property type="evidence" value="ECO:0007669"/>
    <property type="project" value="InterPro"/>
</dbReference>
<dbReference type="Pfam" id="PF14559">
    <property type="entry name" value="TPR_19"/>
    <property type="match status" value="1"/>
</dbReference>
<dbReference type="eggNOG" id="COG0457">
    <property type="taxonomic scope" value="Bacteria"/>
</dbReference>
<feature type="repeat" description="TPR" evidence="1">
    <location>
        <begin position="194"/>
        <end position="227"/>
    </location>
</feature>
<feature type="repeat" description="TPR" evidence="1">
    <location>
        <begin position="398"/>
        <end position="431"/>
    </location>
</feature>
<dbReference type="PANTHER" id="PTHR44809:SF1">
    <property type="entry name" value="PROTEIN O-MANNOSYL-TRANSFERASE TMTC1"/>
    <property type="match status" value="1"/>
</dbReference>
<dbReference type="PROSITE" id="PS50293">
    <property type="entry name" value="TPR_REGION"/>
    <property type="match status" value="2"/>
</dbReference>
<feature type="repeat" description="TPR" evidence="1">
    <location>
        <begin position="364"/>
        <end position="397"/>
    </location>
</feature>
<dbReference type="SUPFAM" id="SSF52540">
    <property type="entry name" value="P-loop containing nucleoside triphosphate hydrolases"/>
    <property type="match status" value="1"/>
</dbReference>
<dbReference type="Pfam" id="PF13424">
    <property type="entry name" value="TPR_12"/>
    <property type="match status" value="1"/>
</dbReference>
<organism evidence="2 3">
    <name type="scientific">Puniceispirillum marinum (strain IMCC1322)</name>
    <dbReference type="NCBI Taxonomy" id="488538"/>
    <lineage>
        <taxon>Bacteria</taxon>
        <taxon>Pseudomonadati</taxon>
        <taxon>Pseudomonadota</taxon>
        <taxon>Alphaproteobacteria</taxon>
        <taxon>Candidatus Puniceispirillales</taxon>
        <taxon>Candidatus Puniceispirillaceae</taxon>
        <taxon>Candidatus Puniceispirillum</taxon>
    </lineage>
</organism>
<dbReference type="GO" id="GO:0004653">
    <property type="term" value="F:polypeptide N-acetylgalactosaminyltransferase activity"/>
    <property type="evidence" value="ECO:0007669"/>
    <property type="project" value="UniProtKB-EC"/>
</dbReference>
<feature type="repeat" description="TPR" evidence="1">
    <location>
        <begin position="296"/>
        <end position="329"/>
    </location>
</feature>
<dbReference type="Gene3D" id="1.25.40.10">
    <property type="entry name" value="Tetratricopeptide repeat domain"/>
    <property type="match status" value="6"/>
</dbReference>
<dbReference type="EMBL" id="CP001751">
    <property type="protein sequence ID" value="ADE39549.1"/>
    <property type="molecule type" value="Genomic_DNA"/>
</dbReference>
<keyword evidence="1" id="KW-0802">TPR repeat</keyword>